<dbReference type="AlphaFoldDB" id="A0AAN9E6M8"/>
<reference evidence="2 3" key="1">
    <citation type="submission" date="2024-01" db="EMBL/GenBank/DDBJ databases">
        <title>The genomes of 5 underutilized Papilionoideae crops provide insights into root nodulation and disease resistanc.</title>
        <authorList>
            <person name="Yuan L."/>
        </authorList>
    </citation>
    <scope>NUCLEOTIDE SEQUENCE [LARGE SCALE GENOMIC DNA]</scope>
    <source>
        <strain evidence="2">ZHUSHIDOU_FW_LH</strain>
        <tissue evidence="2">Leaf</tissue>
    </source>
</reference>
<protein>
    <submittedName>
        <fullName evidence="2">Uncharacterized protein</fullName>
    </submittedName>
</protein>
<organism evidence="2 3">
    <name type="scientific">Crotalaria pallida</name>
    <name type="common">Smooth rattlebox</name>
    <name type="synonym">Crotalaria striata</name>
    <dbReference type="NCBI Taxonomy" id="3830"/>
    <lineage>
        <taxon>Eukaryota</taxon>
        <taxon>Viridiplantae</taxon>
        <taxon>Streptophyta</taxon>
        <taxon>Embryophyta</taxon>
        <taxon>Tracheophyta</taxon>
        <taxon>Spermatophyta</taxon>
        <taxon>Magnoliopsida</taxon>
        <taxon>eudicotyledons</taxon>
        <taxon>Gunneridae</taxon>
        <taxon>Pentapetalae</taxon>
        <taxon>rosids</taxon>
        <taxon>fabids</taxon>
        <taxon>Fabales</taxon>
        <taxon>Fabaceae</taxon>
        <taxon>Papilionoideae</taxon>
        <taxon>50 kb inversion clade</taxon>
        <taxon>genistoids sensu lato</taxon>
        <taxon>core genistoids</taxon>
        <taxon>Crotalarieae</taxon>
        <taxon>Crotalaria</taxon>
    </lineage>
</organism>
<gene>
    <name evidence="2" type="ORF">RIF29_39010</name>
</gene>
<proteinExistence type="predicted"/>
<sequence>MKKKREYSWNIKINDQICSPSTQYQYVWLCVLQIDFVVKHASGSKQVWVNEKSSLAFQISILGRSLSLSFTTFICWSEKARMLRSQAFIRTSSSIQNGFDDYNQSQSSQTSSHKQCFQVSSK</sequence>
<accession>A0AAN9E6M8</accession>
<feature type="region of interest" description="Disordered" evidence="1">
    <location>
        <begin position="100"/>
        <end position="122"/>
    </location>
</feature>
<comment type="caution">
    <text evidence="2">The sequence shown here is derived from an EMBL/GenBank/DDBJ whole genome shotgun (WGS) entry which is preliminary data.</text>
</comment>
<evidence type="ECO:0000313" key="3">
    <source>
        <dbReference type="Proteomes" id="UP001372338"/>
    </source>
</evidence>
<feature type="compositionally biased region" description="Polar residues" evidence="1">
    <location>
        <begin position="113"/>
        <end position="122"/>
    </location>
</feature>
<name>A0AAN9E6M8_CROPI</name>
<dbReference type="EMBL" id="JAYWIO010000008">
    <property type="protein sequence ID" value="KAK7244192.1"/>
    <property type="molecule type" value="Genomic_DNA"/>
</dbReference>
<keyword evidence="3" id="KW-1185">Reference proteome</keyword>
<evidence type="ECO:0000313" key="2">
    <source>
        <dbReference type="EMBL" id="KAK7244192.1"/>
    </source>
</evidence>
<evidence type="ECO:0000256" key="1">
    <source>
        <dbReference type="SAM" id="MobiDB-lite"/>
    </source>
</evidence>
<dbReference type="Proteomes" id="UP001372338">
    <property type="component" value="Unassembled WGS sequence"/>
</dbReference>